<evidence type="ECO:0000313" key="2">
    <source>
        <dbReference type="EMBL" id="JAG08147.1"/>
    </source>
</evidence>
<protein>
    <submittedName>
        <fullName evidence="2">Uncharacterized protein</fullName>
    </submittedName>
</protein>
<gene>
    <name evidence="2" type="ORF">CM83_36685</name>
</gene>
<accession>A0A0A9WIA2</accession>
<feature type="region of interest" description="Disordered" evidence="1">
    <location>
        <begin position="57"/>
        <end position="79"/>
    </location>
</feature>
<sequence length="102" mass="11225">MLSTSITRNASSVCEETKYWPSREKSIAIGLGSLSLVKKSAATYTGSSLVLVAFEHANEEEEEEENEEGGKPEETDEKRGDCCITTQMQNYPPSCCTIAIRE</sequence>
<reference evidence="2" key="1">
    <citation type="journal article" date="2014" name="PLoS ONE">
        <title>Transcriptome-Based Identification of ABC Transporters in the Western Tarnished Plant Bug Lygus hesperus.</title>
        <authorList>
            <person name="Hull J.J."/>
            <person name="Chaney K."/>
            <person name="Geib S.M."/>
            <person name="Fabrick J.A."/>
            <person name="Brent C.S."/>
            <person name="Walsh D."/>
            <person name="Lavine L.C."/>
        </authorList>
    </citation>
    <scope>NUCLEOTIDE SEQUENCE</scope>
</reference>
<organism evidence="2">
    <name type="scientific">Lygus hesperus</name>
    <name type="common">Western plant bug</name>
    <dbReference type="NCBI Taxonomy" id="30085"/>
    <lineage>
        <taxon>Eukaryota</taxon>
        <taxon>Metazoa</taxon>
        <taxon>Ecdysozoa</taxon>
        <taxon>Arthropoda</taxon>
        <taxon>Hexapoda</taxon>
        <taxon>Insecta</taxon>
        <taxon>Pterygota</taxon>
        <taxon>Neoptera</taxon>
        <taxon>Paraneoptera</taxon>
        <taxon>Hemiptera</taxon>
        <taxon>Heteroptera</taxon>
        <taxon>Panheteroptera</taxon>
        <taxon>Cimicomorpha</taxon>
        <taxon>Miridae</taxon>
        <taxon>Mirini</taxon>
        <taxon>Lygus</taxon>
    </lineage>
</organism>
<reference evidence="2" key="2">
    <citation type="submission" date="2014-07" db="EMBL/GenBank/DDBJ databases">
        <authorList>
            <person name="Hull J."/>
        </authorList>
    </citation>
    <scope>NUCLEOTIDE SEQUENCE</scope>
</reference>
<proteinExistence type="predicted"/>
<name>A0A0A9WIA2_LYGHE</name>
<evidence type="ECO:0000256" key="1">
    <source>
        <dbReference type="SAM" id="MobiDB-lite"/>
    </source>
</evidence>
<dbReference type="EMBL" id="GBHO01035457">
    <property type="protein sequence ID" value="JAG08147.1"/>
    <property type="molecule type" value="Transcribed_RNA"/>
</dbReference>
<dbReference type="AlphaFoldDB" id="A0A0A9WIA2"/>
<feature type="compositionally biased region" description="Basic and acidic residues" evidence="1">
    <location>
        <begin position="68"/>
        <end position="79"/>
    </location>
</feature>
<feature type="compositionally biased region" description="Acidic residues" evidence="1">
    <location>
        <begin position="58"/>
        <end position="67"/>
    </location>
</feature>